<accession>A0ABX9VT71</accession>
<keyword evidence="2" id="KW-1185">Reference proteome</keyword>
<evidence type="ECO:0000313" key="1">
    <source>
        <dbReference type="EMBL" id="RMW81171.1"/>
    </source>
</evidence>
<evidence type="ECO:0000313" key="2">
    <source>
        <dbReference type="Proteomes" id="UP000274211"/>
    </source>
</evidence>
<organism evidence="1 2">
    <name type="scientific">Aggregatibacter aphrophilus</name>
    <name type="common">Haemophilus aphrophilus</name>
    <dbReference type="NCBI Taxonomy" id="732"/>
    <lineage>
        <taxon>Bacteria</taxon>
        <taxon>Pseudomonadati</taxon>
        <taxon>Pseudomonadota</taxon>
        <taxon>Gammaproteobacteria</taxon>
        <taxon>Pasteurellales</taxon>
        <taxon>Pasteurellaceae</taxon>
        <taxon>Aggregatibacter</taxon>
    </lineage>
</organism>
<dbReference type="Proteomes" id="UP000274211">
    <property type="component" value="Unassembled WGS sequence"/>
</dbReference>
<dbReference type="EMBL" id="QMGS01000072">
    <property type="protein sequence ID" value="RMW81171.1"/>
    <property type="molecule type" value="Genomic_DNA"/>
</dbReference>
<gene>
    <name evidence="1" type="ORF">DOL88_08195</name>
</gene>
<dbReference type="RefSeq" id="WP_109129423.1">
    <property type="nucleotide sequence ID" value="NZ_NRDC01000001.1"/>
</dbReference>
<sequence length="127" mass="14938">MTKDCSIELEELKIELKNILKDIGWNEKKLAEELVKERQLSGIPIEKDYKNGEVSAEYEKIKHQLSRKTTKPEVIKYYINFVITHRDAKGFNFIKPPELSSSYRNSLTKEQIDIVDRISLEDFFSNK</sequence>
<name>A0ABX9VT71_AGGAP</name>
<comment type="caution">
    <text evidence="1">The sequence shown here is derived from an EMBL/GenBank/DDBJ whole genome shotgun (WGS) entry which is preliminary data.</text>
</comment>
<protein>
    <submittedName>
        <fullName evidence="1">Uncharacterized protein</fullName>
    </submittedName>
</protein>
<reference evidence="1 2" key="1">
    <citation type="journal article" date="2019" name="J. Oral Microbiol.">
        <title>Role of OmpA1 and OmpA2 in Aggregatibacter actinomycetemcomitans and Aggregatibacter aphrophilus serum resistance.</title>
        <authorList>
            <person name="Lindholm M."/>
            <person name="Min Aung K."/>
            <person name="Nyunt Wai S."/>
            <person name="Oscarsson J."/>
        </authorList>
    </citation>
    <scope>NUCLEOTIDE SEQUENCE [LARGE SCALE GENOMIC DNA]</scope>
    <source>
        <strain evidence="1 2">HK83</strain>
    </source>
</reference>
<proteinExistence type="predicted"/>